<keyword evidence="1" id="KW-0812">Transmembrane</keyword>
<keyword evidence="1" id="KW-1133">Transmembrane helix</keyword>
<feature type="transmembrane region" description="Helical" evidence="1">
    <location>
        <begin position="40"/>
        <end position="60"/>
    </location>
</feature>
<feature type="transmembrane region" description="Helical" evidence="1">
    <location>
        <begin position="215"/>
        <end position="238"/>
    </location>
</feature>
<evidence type="ECO:0000256" key="1">
    <source>
        <dbReference type="SAM" id="Phobius"/>
    </source>
</evidence>
<feature type="transmembrane region" description="Helical" evidence="1">
    <location>
        <begin position="137"/>
        <end position="158"/>
    </location>
</feature>
<dbReference type="Proteomes" id="UP000775500">
    <property type="component" value="Unassembled WGS sequence"/>
</dbReference>
<name>A0ABS2FQB0_9FIRM</name>
<evidence type="ECO:0000313" key="4">
    <source>
        <dbReference type="Proteomes" id="UP000775500"/>
    </source>
</evidence>
<feature type="transmembrane region" description="Helical" evidence="1">
    <location>
        <begin position="106"/>
        <end position="125"/>
    </location>
</feature>
<feature type="domain" description="CAAX prenyl protease 2/Lysostaphin resistance protein A-like" evidence="2">
    <location>
        <begin position="107"/>
        <end position="203"/>
    </location>
</feature>
<reference evidence="3 4" key="1">
    <citation type="journal article" date="2021" name="Sci. Rep.">
        <title>The distribution of antibiotic resistance genes in chicken gut microbiota commensals.</title>
        <authorList>
            <person name="Juricova H."/>
            <person name="Matiasovicova J."/>
            <person name="Kubasova T."/>
            <person name="Cejkova D."/>
            <person name="Rychlik I."/>
        </authorList>
    </citation>
    <scope>NUCLEOTIDE SEQUENCE [LARGE SCALE GENOMIC DNA]</scope>
    <source>
        <strain evidence="3 4">An423</strain>
    </source>
</reference>
<feature type="transmembrane region" description="Helical" evidence="1">
    <location>
        <begin position="12"/>
        <end position="34"/>
    </location>
</feature>
<feature type="transmembrane region" description="Helical" evidence="1">
    <location>
        <begin position="164"/>
        <end position="182"/>
    </location>
</feature>
<organism evidence="3 4">
    <name type="scientific">Faecalicoccus acidiformans</name>
    <dbReference type="NCBI Taxonomy" id="915173"/>
    <lineage>
        <taxon>Bacteria</taxon>
        <taxon>Bacillati</taxon>
        <taxon>Bacillota</taxon>
        <taxon>Erysipelotrichia</taxon>
        <taxon>Erysipelotrichales</taxon>
        <taxon>Erysipelotrichaceae</taxon>
        <taxon>Faecalicoccus</taxon>
    </lineage>
</organism>
<dbReference type="GO" id="GO:0008237">
    <property type="term" value="F:metallopeptidase activity"/>
    <property type="evidence" value="ECO:0007669"/>
    <property type="project" value="UniProtKB-KW"/>
</dbReference>
<keyword evidence="3" id="KW-0645">Protease</keyword>
<evidence type="ECO:0000313" key="3">
    <source>
        <dbReference type="EMBL" id="MBM6832228.1"/>
    </source>
</evidence>
<dbReference type="InterPro" id="IPR003675">
    <property type="entry name" value="Rce1/LyrA-like_dom"/>
</dbReference>
<feature type="transmembrane region" description="Helical" evidence="1">
    <location>
        <begin position="81"/>
        <end position="100"/>
    </location>
</feature>
<proteinExistence type="predicted"/>
<gene>
    <name evidence="3" type="ORF">H5982_09045</name>
</gene>
<sequence>MKYKVLAICKSLLWCFVVLLFPIASGTISVILALDTVTTLFLQGTFMALALIPPTIFVFRGKWQWREVGFAKFDFKGCKRVLFFIPLLVIFLPVAIKGFYVKSIGYVIGSLFLYLFVGISEEVYFRGIIPRYLKEEFSTKGIVLWSTLIFGIGHVATAFTGSNVFEIALTVLNAFIFGWLAMEMTIISSNIIPVFLVHFLFDFETKIVVMNGKELLIAEIVRGIMMFIIASWFAVVIYKQRKR</sequence>
<keyword evidence="3" id="KW-0482">Metalloprotease</keyword>
<keyword evidence="4" id="KW-1185">Reference proteome</keyword>
<dbReference type="RefSeq" id="WP_087369766.1">
    <property type="nucleotide sequence ID" value="NZ_JACJLU010000018.1"/>
</dbReference>
<keyword evidence="3" id="KW-0378">Hydrolase</keyword>
<keyword evidence="1" id="KW-0472">Membrane</keyword>
<protein>
    <submittedName>
        <fullName evidence="3">CPBP family intramembrane metalloprotease</fullName>
    </submittedName>
</protein>
<evidence type="ECO:0000259" key="2">
    <source>
        <dbReference type="Pfam" id="PF02517"/>
    </source>
</evidence>
<dbReference type="Pfam" id="PF02517">
    <property type="entry name" value="Rce1-like"/>
    <property type="match status" value="1"/>
</dbReference>
<comment type="caution">
    <text evidence="3">The sequence shown here is derived from an EMBL/GenBank/DDBJ whole genome shotgun (WGS) entry which is preliminary data.</text>
</comment>
<dbReference type="EMBL" id="JACJLU010000018">
    <property type="protein sequence ID" value="MBM6832228.1"/>
    <property type="molecule type" value="Genomic_DNA"/>
</dbReference>
<accession>A0ABS2FQB0</accession>